<dbReference type="Pfam" id="PF13405">
    <property type="entry name" value="EF-hand_6"/>
    <property type="match status" value="1"/>
</dbReference>
<keyword evidence="4" id="KW-1185">Reference proteome</keyword>
<organism evidence="3 4">
    <name type="scientific">Daucus carota subsp. sativus</name>
    <name type="common">Carrot</name>
    <dbReference type="NCBI Taxonomy" id="79200"/>
    <lineage>
        <taxon>Eukaryota</taxon>
        <taxon>Viridiplantae</taxon>
        <taxon>Streptophyta</taxon>
        <taxon>Embryophyta</taxon>
        <taxon>Tracheophyta</taxon>
        <taxon>Spermatophyta</taxon>
        <taxon>Magnoliopsida</taxon>
        <taxon>eudicotyledons</taxon>
        <taxon>Gunneridae</taxon>
        <taxon>Pentapetalae</taxon>
        <taxon>asterids</taxon>
        <taxon>campanulids</taxon>
        <taxon>Apiales</taxon>
        <taxon>Apiaceae</taxon>
        <taxon>Apioideae</taxon>
        <taxon>Scandiceae</taxon>
        <taxon>Daucinae</taxon>
        <taxon>Daucus</taxon>
        <taxon>Daucus sect. Daucus</taxon>
    </lineage>
</organism>
<reference evidence="3" key="2">
    <citation type="submission" date="2022-03" db="EMBL/GenBank/DDBJ databases">
        <title>Draft title - Genomic analysis of global carrot germplasm unveils the trajectory of domestication and the origin of high carotenoid orange carrot.</title>
        <authorList>
            <person name="Iorizzo M."/>
            <person name="Ellison S."/>
            <person name="Senalik D."/>
            <person name="Macko-Podgorni A."/>
            <person name="Grzebelus D."/>
            <person name="Bostan H."/>
            <person name="Rolling W."/>
            <person name="Curaba J."/>
            <person name="Simon P."/>
        </authorList>
    </citation>
    <scope>NUCLEOTIDE SEQUENCE</scope>
    <source>
        <tissue evidence="3">Leaf</tissue>
    </source>
</reference>
<dbReference type="GO" id="GO:0005509">
    <property type="term" value="F:calcium ion binding"/>
    <property type="evidence" value="ECO:0007669"/>
    <property type="project" value="InterPro"/>
</dbReference>
<dbReference type="PROSITE" id="PS00018">
    <property type="entry name" value="EF_HAND_1"/>
    <property type="match status" value="1"/>
</dbReference>
<name>A0AAF0XZH8_DAUCS</name>
<dbReference type="PROSITE" id="PS50222">
    <property type="entry name" value="EF_HAND_2"/>
    <property type="match status" value="1"/>
</dbReference>
<evidence type="ECO:0000313" key="3">
    <source>
        <dbReference type="EMBL" id="WOH15749.1"/>
    </source>
</evidence>
<evidence type="ECO:0000313" key="4">
    <source>
        <dbReference type="Proteomes" id="UP000077755"/>
    </source>
</evidence>
<dbReference type="EMBL" id="CP093351">
    <property type="protein sequence ID" value="WOH15749.1"/>
    <property type="molecule type" value="Genomic_DNA"/>
</dbReference>
<dbReference type="Proteomes" id="UP000077755">
    <property type="component" value="Chromosome 9"/>
</dbReference>
<dbReference type="InterPro" id="IPR002048">
    <property type="entry name" value="EF_hand_dom"/>
</dbReference>
<dbReference type="AlphaFoldDB" id="A0AAF0XZH8"/>
<keyword evidence="1" id="KW-0106">Calcium</keyword>
<protein>
    <recommendedName>
        <fullName evidence="2">EF-hand domain-containing protein</fullName>
    </recommendedName>
</protein>
<gene>
    <name evidence="3" type="ORF">DCAR_0935293</name>
</gene>
<reference evidence="3" key="1">
    <citation type="journal article" date="2016" name="Nat. Genet.">
        <title>A high-quality carrot genome assembly provides new insights into carotenoid accumulation and asterid genome evolution.</title>
        <authorList>
            <person name="Iorizzo M."/>
            <person name="Ellison S."/>
            <person name="Senalik D."/>
            <person name="Zeng P."/>
            <person name="Satapoomin P."/>
            <person name="Huang J."/>
            <person name="Bowman M."/>
            <person name="Iovene M."/>
            <person name="Sanseverino W."/>
            <person name="Cavagnaro P."/>
            <person name="Yildiz M."/>
            <person name="Macko-Podgorni A."/>
            <person name="Moranska E."/>
            <person name="Grzebelus E."/>
            <person name="Grzebelus D."/>
            <person name="Ashrafi H."/>
            <person name="Zheng Z."/>
            <person name="Cheng S."/>
            <person name="Spooner D."/>
            <person name="Van Deynze A."/>
            <person name="Simon P."/>
        </authorList>
    </citation>
    <scope>NUCLEOTIDE SEQUENCE</scope>
    <source>
        <tissue evidence="3">Leaf</tissue>
    </source>
</reference>
<dbReference type="SUPFAM" id="SSF47473">
    <property type="entry name" value="EF-hand"/>
    <property type="match status" value="1"/>
</dbReference>
<dbReference type="Gene3D" id="1.10.238.10">
    <property type="entry name" value="EF-hand"/>
    <property type="match status" value="1"/>
</dbReference>
<proteinExistence type="predicted"/>
<evidence type="ECO:0000259" key="2">
    <source>
        <dbReference type="PROSITE" id="PS50222"/>
    </source>
</evidence>
<dbReference type="InterPro" id="IPR018247">
    <property type="entry name" value="EF_Hand_1_Ca_BS"/>
</dbReference>
<dbReference type="SMART" id="SM00054">
    <property type="entry name" value="EFh"/>
    <property type="match status" value="1"/>
</dbReference>
<evidence type="ECO:0000256" key="1">
    <source>
        <dbReference type="ARBA" id="ARBA00022837"/>
    </source>
</evidence>
<accession>A0AAF0XZH8</accession>
<feature type="domain" description="EF-hand" evidence="2">
    <location>
        <begin position="18"/>
        <end position="53"/>
    </location>
</feature>
<dbReference type="InterPro" id="IPR011992">
    <property type="entry name" value="EF-hand-dom_pair"/>
</dbReference>
<sequence>MANLWHFVVAQYYAAPWQAQTMAHQFFNSMDRDGNGSVDYSEFKNFLVSEGFEYYAGRNLFSKLDGDRNRGLDFWEIMTLYYILKCGRPFCFRCDNFLWDAYCVYNECRGGPCYFCSNCYQCHLQEHTFFVQVCCLYNCAHYC</sequence>